<accession>A0AAD9IJF9</accession>
<feature type="transmembrane region" description="Helical" evidence="2">
    <location>
        <begin position="209"/>
        <end position="230"/>
    </location>
</feature>
<evidence type="ECO:0008006" key="5">
    <source>
        <dbReference type="Google" id="ProtNLM"/>
    </source>
</evidence>
<keyword evidence="2" id="KW-0812">Transmembrane</keyword>
<keyword evidence="2" id="KW-1133">Transmembrane helix</keyword>
<feature type="transmembrane region" description="Helical" evidence="2">
    <location>
        <begin position="250"/>
        <end position="271"/>
    </location>
</feature>
<feature type="transmembrane region" description="Helical" evidence="2">
    <location>
        <begin position="32"/>
        <end position="52"/>
    </location>
</feature>
<gene>
    <name evidence="3" type="ORF">QBZ16_002064</name>
</gene>
<organism evidence="3 4">
    <name type="scientific">Prototheca wickerhamii</name>
    <dbReference type="NCBI Taxonomy" id="3111"/>
    <lineage>
        <taxon>Eukaryota</taxon>
        <taxon>Viridiplantae</taxon>
        <taxon>Chlorophyta</taxon>
        <taxon>core chlorophytes</taxon>
        <taxon>Trebouxiophyceae</taxon>
        <taxon>Chlorellales</taxon>
        <taxon>Chlorellaceae</taxon>
        <taxon>Prototheca</taxon>
    </lineage>
</organism>
<feature type="region of interest" description="Disordered" evidence="1">
    <location>
        <begin position="291"/>
        <end position="320"/>
    </location>
</feature>
<name>A0AAD9IJF9_PROWI</name>
<reference evidence="3" key="1">
    <citation type="submission" date="2021-01" db="EMBL/GenBank/DDBJ databases">
        <authorList>
            <person name="Eckstrom K.M.E."/>
        </authorList>
    </citation>
    <scope>NUCLEOTIDE SEQUENCE</scope>
    <source>
        <strain evidence="3">UVCC 0001</strain>
    </source>
</reference>
<sequence length="320" mass="35308">MASAMDAHDGQGVWLTASDEKRWQELLRSTPVATLTAVLSFYSVHLILPRLARSTLAHMSAATRVRVEHRIAMAMHAVFSLTGGVTLLAGLLQEGLLSTIASASQGLWEVDALSSRLLDAHAGFLLYSLILYTRHYGSLRPPYAPTLLHHAGLLACWLAAKLFPCTLTRQLLPLHQLGAVAGLAHAWRDLAVVLGTGRRAHVRRLRLEAAALAWKLVLATVAAYWSWLFFRRHPLWTQADRIAPDLAVMSRIYSMVVLSTSAMLVLIYTLWVKDVLVQLAYVPVIKAAKEEPKASKAKGGRQPRQARDAAAAPRRRARRS</sequence>
<keyword evidence="4" id="KW-1185">Reference proteome</keyword>
<proteinExistence type="predicted"/>
<dbReference type="AlphaFoldDB" id="A0AAD9IJF9"/>
<evidence type="ECO:0000313" key="3">
    <source>
        <dbReference type="EMBL" id="KAK2079669.1"/>
    </source>
</evidence>
<comment type="caution">
    <text evidence="3">The sequence shown here is derived from an EMBL/GenBank/DDBJ whole genome shotgun (WGS) entry which is preliminary data.</text>
</comment>
<dbReference type="Proteomes" id="UP001255856">
    <property type="component" value="Unassembled WGS sequence"/>
</dbReference>
<evidence type="ECO:0000256" key="1">
    <source>
        <dbReference type="SAM" id="MobiDB-lite"/>
    </source>
</evidence>
<evidence type="ECO:0000256" key="2">
    <source>
        <dbReference type="SAM" id="Phobius"/>
    </source>
</evidence>
<keyword evidence="2" id="KW-0472">Membrane</keyword>
<evidence type="ECO:0000313" key="4">
    <source>
        <dbReference type="Proteomes" id="UP001255856"/>
    </source>
</evidence>
<feature type="transmembrane region" description="Helical" evidence="2">
    <location>
        <begin position="113"/>
        <end position="132"/>
    </location>
</feature>
<protein>
    <recommendedName>
        <fullName evidence="5">TLC domain-containing protein</fullName>
    </recommendedName>
</protein>
<dbReference type="EMBL" id="JASFZW010000002">
    <property type="protein sequence ID" value="KAK2079669.1"/>
    <property type="molecule type" value="Genomic_DNA"/>
</dbReference>
<feature type="transmembrane region" description="Helical" evidence="2">
    <location>
        <begin position="73"/>
        <end position="93"/>
    </location>
</feature>